<dbReference type="NCBIfam" id="TIGR00915">
    <property type="entry name" value="2A0602"/>
    <property type="match status" value="1"/>
</dbReference>
<evidence type="ECO:0000256" key="3">
    <source>
        <dbReference type="ARBA" id="ARBA00022448"/>
    </source>
</evidence>
<keyword evidence="5 9" id="KW-0997">Cell inner membrane</keyword>
<evidence type="ECO:0000313" key="11">
    <source>
        <dbReference type="EMBL" id="AYC31486.1"/>
    </source>
</evidence>
<dbReference type="SUPFAM" id="SSF82693">
    <property type="entry name" value="Multidrug efflux transporter AcrB pore domain, PN1, PN2, PC1 and PC2 subdomains"/>
    <property type="match status" value="4"/>
</dbReference>
<dbReference type="PANTHER" id="PTHR32063:SF11">
    <property type="entry name" value="CATION OR DRUG EFFLUX SYSTEM PROTEIN"/>
    <property type="match status" value="1"/>
</dbReference>
<keyword evidence="7 9" id="KW-1133">Transmembrane helix</keyword>
<proteinExistence type="inferred from homology"/>
<name>A0A385YXP9_9PSED</name>
<dbReference type="Gene3D" id="3.30.70.1430">
    <property type="entry name" value="Multidrug efflux transporter AcrB pore domain"/>
    <property type="match status" value="2"/>
</dbReference>
<feature type="transmembrane region" description="Helical" evidence="9">
    <location>
        <begin position="12"/>
        <end position="31"/>
    </location>
</feature>
<accession>A0A385YXP9</accession>
<feature type="transmembrane region" description="Helical" evidence="9">
    <location>
        <begin position="472"/>
        <end position="499"/>
    </location>
</feature>
<dbReference type="GO" id="GO:0015562">
    <property type="term" value="F:efflux transmembrane transporter activity"/>
    <property type="evidence" value="ECO:0007669"/>
    <property type="project" value="InterPro"/>
</dbReference>
<dbReference type="GO" id="GO:0009636">
    <property type="term" value="P:response to toxic substance"/>
    <property type="evidence" value="ECO:0007669"/>
    <property type="project" value="UniProtKB-ARBA"/>
</dbReference>
<evidence type="ECO:0000256" key="8">
    <source>
        <dbReference type="ARBA" id="ARBA00023136"/>
    </source>
</evidence>
<dbReference type="NCBIfam" id="NF000282">
    <property type="entry name" value="RND_permease_1"/>
    <property type="match status" value="1"/>
</dbReference>
<evidence type="ECO:0000256" key="9">
    <source>
        <dbReference type="RuleBase" id="RU364070"/>
    </source>
</evidence>
<feature type="transmembrane region" description="Helical" evidence="9">
    <location>
        <begin position="894"/>
        <end position="916"/>
    </location>
</feature>
<dbReference type="GO" id="GO:0042910">
    <property type="term" value="F:xenobiotic transmembrane transporter activity"/>
    <property type="evidence" value="ECO:0007669"/>
    <property type="project" value="TreeGrafter"/>
</dbReference>
<feature type="transmembrane region" description="Helical" evidence="9">
    <location>
        <begin position="1000"/>
        <end position="1026"/>
    </location>
</feature>
<feature type="transmembrane region" description="Helical" evidence="9">
    <location>
        <begin position="342"/>
        <end position="361"/>
    </location>
</feature>
<keyword evidence="12" id="KW-1185">Reference proteome</keyword>
<evidence type="ECO:0000256" key="1">
    <source>
        <dbReference type="ARBA" id="ARBA00004429"/>
    </source>
</evidence>
<evidence type="ECO:0000256" key="6">
    <source>
        <dbReference type="ARBA" id="ARBA00022692"/>
    </source>
</evidence>
<feature type="transmembrane region" description="Helical" evidence="9">
    <location>
        <begin position="536"/>
        <end position="556"/>
    </location>
</feature>
<reference evidence="12" key="1">
    <citation type="submission" date="2018-09" db="EMBL/GenBank/DDBJ databases">
        <authorList>
            <person name="Zhu H."/>
        </authorList>
    </citation>
    <scope>NUCLEOTIDE SEQUENCE [LARGE SCALE GENOMIC DNA]</scope>
    <source>
        <strain evidence="12">K2W31S-8</strain>
    </source>
</reference>
<dbReference type="Proteomes" id="UP000265560">
    <property type="component" value="Chromosome"/>
</dbReference>
<protein>
    <recommendedName>
        <fullName evidence="9">Efflux pump membrane transporter</fullName>
    </recommendedName>
</protein>
<dbReference type="EMBL" id="CP032419">
    <property type="protein sequence ID" value="AYC31486.1"/>
    <property type="molecule type" value="Genomic_DNA"/>
</dbReference>
<dbReference type="PRINTS" id="PR00702">
    <property type="entry name" value="ACRIFLAVINRP"/>
</dbReference>
<organism evidence="11 12">
    <name type="scientific">Pseudomonas cavernae</name>
    <dbReference type="NCBI Taxonomy" id="2320867"/>
    <lineage>
        <taxon>Bacteria</taxon>
        <taxon>Pseudomonadati</taxon>
        <taxon>Pseudomonadota</taxon>
        <taxon>Gammaproteobacteria</taxon>
        <taxon>Pseudomonadales</taxon>
        <taxon>Pseudomonadaceae</taxon>
        <taxon>Pseudomonas</taxon>
    </lineage>
</organism>
<evidence type="ECO:0000256" key="5">
    <source>
        <dbReference type="ARBA" id="ARBA00022519"/>
    </source>
</evidence>
<feature type="transmembrane region" description="Helical" evidence="9">
    <location>
        <begin position="444"/>
        <end position="466"/>
    </location>
</feature>
<keyword evidence="6 9" id="KW-0812">Transmembrane</keyword>
<keyword evidence="8 9" id="KW-0472">Membrane</keyword>
<evidence type="ECO:0000256" key="7">
    <source>
        <dbReference type="ARBA" id="ARBA00022989"/>
    </source>
</evidence>
<dbReference type="Pfam" id="PF00873">
    <property type="entry name" value="ACR_tran"/>
    <property type="match status" value="1"/>
</dbReference>
<dbReference type="Gene3D" id="1.20.1640.10">
    <property type="entry name" value="Multidrug efflux transporter AcrB transmembrane domain"/>
    <property type="match status" value="2"/>
</dbReference>
<dbReference type="PANTHER" id="PTHR32063">
    <property type="match status" value="1"/>
</dbReference>
<dbReference type="RefSeq" id="WP_119892112.1">
    <property type="nucleotide sequence ID" value="NZ_CP032419.1"/>
</dbReference>
<feature type="transmembrane region" description="Helical" evidence="9">
    <location>
        <begin position="368"/>
        <end position="388"/>
    </location>
</feature>
<feature type="transmembrane region" description="Helical" evidence="9">
    <location>
        <begin position="394"/>
        <end position="415"/>
    </location>
</feature>
<dbReference type="InterPro" id="IPR027463">
    <property type="entry name" value="AcrB_DN_DC_subdom"/>
</dbReference>
<dbReference type="FunFam" id="3.30.70.1430:FF:000001">
    <property type="entry name" value="Efflux pump membrane transporter"/>
    <property type="match status" value="1"/>
</dbReference>
<dbReference type="GO" id="GO:0005886">
    <property type="term" value="C:plasma membrane"/>
    <property type="evidence" value="ECO:0007669"/>
    <property type="project" value="UniProtKB-SubCell"/>
</dbReference>
<dbReference type="AlphaFoldDB" id="A0A385YXP9"/>
<evidence type="ECO:0000256" key="10">
    <source>
        <dbReference type="SAM" id="MobiDB-lite"/>
    </source>
</evidence>
<comment type="similarity">
    <text evidence="2 9">Belongs to the resistance-nodulation-cell division (RND) (TC 2.A.6) family.</text>
</comment>
<dbReference type="Gene3D" id="3.30.2090.10">
    <property type="entry name" value="Multidrug efflux transporter AcrB TolC docking domain, DN and DC subdomains"/>
    <property type="match status" value="2"/>
</dbReference>
<comment type="subcellular location">
    <subcellularLocation>
        <location evidence="1 9">Cell inner membrane</location>
        <topology evidence="1 9">Multi-pass membrane protein</topology>
    </subcellularLocation>
</comment>
<dbReference type="InterPro" id="IPR001036">
    <property type="entry name" value="Acrflvin-R"/>
</dbReference>
<feature type="region of interest" description="Disordered" evidence="10">
    <location>
        <begin position="1037"/>
        <end position="1061"/>
    </location>
</feature>
<dbReference type="FunFam" id="1.20.1640.10:FF:000001">
    <property type="entry name" value="Efflux pump membrane transporter"/>
    <property type="match status" value="1"/>
</dbReference>
<keyword evidence="3 9" id="KW-0813">Transport</keyword>
<feature type="transmembrane region" description="Helical" evidence="9">
    <location>
        <begin position="922"/>
        <end position="948"/>
    </location>
</feature>
<dbReference type="Gene3D" id="3.30.70.1440">
    <property type="entry name" value="Multidrug efflux transporter AcrB pore domain"/>
    <property type="match status" value="1"/>
</dbReference>
<keyword evidence="4" id="KW-1003">Cell membrane</keyword>
<evidence type="ECO:0000313" key="12">
    <source>
        <dbReference type="Proteomes" id="UP000265560"/>
    </source>
</evidence>
<dbReference type="SUPFAM" id="SSF82866">
    <property type="entry name" value="Multidrug efflux transporter AcrB transmembrane domain"/>
    <property type="match status" value="2"/>
</dbReference>
<feature type="transmembrane region" description="Helical" evidence="9">
    <location>
        <begin position="868"/>
        <end position="887"/>
    </location>
</feature>
<dbReference type="OrthoDB" id="9757904at2"/>
<evidence type="ECO:0000256" key="2">
    <source>
        <dbReference type="ARBA" id="ARBA00010942"/>
    </source>
</evidence>
<dbReference type="SUPFAM" id="SSF82714">
    <property type="entry name" value="Multidrug efflux transporter AcrB TolC docking domain, DN and DC subdomains"/>
    <property type="match status" value="2"/>
</dbReference>
<dbReference type="Gene3D" id="3.30.70.1320">
    <property type="entry name" value="Multidrug efflux transporter AcrB pore domain like"/>
    <property type="match status" value="1"/>
</dbReference>
<gene>
    <name evidence="11" type="ORF">D3880_03345</name>
</gene>
<evidence type="ECO:0000256" key="4">
    <source>
        <dbReference type="ARBA" id="ARBA00022475"/>
    </source>
</evidence>
<dbReference type="InterPro" id="IPR004764">
    <property type="entry name" value="MdtF-like"/>
</dbReference>
<feature type="transmembrane region" description="Helical" evidence="9">
    <location>
        <begin position="969"/>
        <end position="988"/>
    </location>
</feature>
<dbReference type="KEGG" id="pcav:D3880_03345"/>
<sequence>MFSRFFIDRPIFAAVISIIIILAGLAAMRALPIAQYPEILPPQVSVSASYPGASSQVIAETVAAPLEQEINGVQGMIYQLSNSDSNGAMSLTVYFAVGTDPDQATIDVNNKVQAALAKLPEEVRRQGVKVEKKSSDILQVVTLFSPDNSRDPIFISNYALINVIDELKRIPGVGDASQFGSKDYSMRIWLRPDKLAQYNLTPSDVVQAIQEQNSQFAAGNFGKEPLHDPQAFTYTVSAKGRFTKPEEFENIILRTDATGASLLLKDVARVELGALDYSLATSLNGQQNAAFGIYLQPGANALDTADAVRSTMERLAKRFPEGIAYKIPYDTTIFVKVSIEEVIHTFVEALVLVMLVVFIFLQNWRATLIPVLAIPVSLIGTFAGMYALGFSINLLTLFGMVLAIGIVVDDAIVVLENVERVMRTEKLGPREAAIKAMEEVTGPIVAIVLVLCAVFVPVGFLGGLAGQMYKQFAITIAVSVVISGIVALTLSPALCALLLKPEHQEPAAPFRWFNNAFERFTNGYTAGVQFFLKRSLIGLLLFGGMIAIMVVLFGRVPGSLVPDEDQGYVLNAYFLPPAAALSRTEQVTDAVTEELMQHPSVQDVVTFAGFDILTSGSRSSAGVSFITLKDWKERSTAELDARNLPPQFMAMAAKQKDAMVMTFNPPPISGMSTTGGFEAYIQDRSGGSVAQLEDIVHKFMAAAAKRPELAGVNTTFNADVPQYFINLDRIKARALGVAINDVFTAMQATFGSYYVNDFNLYGRTWQVSLQSEADFRRKPEDLTQVFVRSSSGDLVPLSSLVSVERILGPDSYARFNVYPAAKLLGGPAPGYSSGQALAAMQEVADEVLGEQYNLAWIGSAYQELATQGSGSTAFIFGLVLVFLILAAQYERWTLPMAVVTAVPFAVFGAILAIWLRGLANDVYFQVGLVTLIGLAAKNAILIIEFAVLCREEQGMGIFESALEAARLRFRPIVMTSLAFILGCVPLAISSGAGSASRHSIGTGVIGGMLAATLLATFLIPMFYLLVESAAAKLSGKKEVSDKQVSGLGKDQPASEPPAHLE</sequence>